<keyword evidence="6 14" id="KW-0812">Transmembrane</keyword>
<protein>
    <recommendedName>
        <fullName evidence="4">Zinc metalloprotease Rip1</fullName>
    </recommendedName>
    <alternativeName>
        <fullName evidence="12">S2P endopeptidase</fullName>
    </alternativeName>
    <alternativeName>
        <fullName evidence="13">Site-2-type intramembrane protease</fullName>
    </alternativeName>
</protein>
<dbReference type="EMBL" id="CACSIP010000002">
    <property type="protein sequence ID" value="CAA0089750.1"/>
    <property type="molecule type" value="Genomic_DNA"/>
</dbReference>
<name>A0A5S9R8N1_MYCVN</name>
<evidence type="ECO:0000256" key="8">
    <source>
        <dbReference type="ARBA" id="ARBA00022833"/>
    </source>
</evidence>
<evidence type="ECO:0000256" key="10">
    <source>
        <dbReference type="ARBA" id="ARBA00023049"/>
    </source>
</evidence>
<keyword evidence="10 18" id="KW-0482">Metalloprotease</keyword>
<keyword evidence="19" id="KW-1185">Reference proteome</keyword>
<keyword evidence="5 18" id="KW-0645">Protease</keyword>
<dbReference type="GO" id="GO:0004222">
    <property type="term" value="F:metalloendopeptidase activity"/>
    <property type="evidence" value="ECO:0007669"/>
    <property type="project" value="InterPro"/>
</dbReference>
<evidence type="ECO:0000256" key="2">
    <source>
        <dbReference type="ARBA" id="ARBA00004141"/>
    </source>
</evidence>
<dbReference type="Gene3D" id="2.30.42.10">
    <property type="match status" value="1"/>
</dbReference>
<evidence type="ECO:0000256" key="11">
    <source>
        <dbReference type="ARBA" id="ARBA00023136"/>
    </source>
</evidence>
<dbReference type="InterPro" id="IPR041489">
    <property type="entry name" value="PDZ_6"/>
</dbReference>
<sequence length="413" mass="43587">MMFTIGIVLFALAILLSVALHECGHMWVARATGMKVRRYFVGFGPTLWSTRRANRLGETEYGVKAVPLGGFCDIAGMTSVEELAPDERPYAMYKQKTWKRVAVLAAGPGMNFAIGLLLIYAIAVIWGLPNLHPPTNAMVGETSCVKSEVTQGTLGDCIAPSPAAAAGIQAGDVVVKVGETPVASFDELVTAVRQLDGPTPFTVQRDQDGQVREFTTTVDVTQSQRYVAGGDGAAEPVPADVGTIGVTGATFGPTQHNPLSAVPATFAFTGDLAVELGKALAKIPTKVGALVESIGGGERDPETPISVVGASIIGGDTVDAGLWVAFWFFLAQLNFVLGAINLVPLLPFDGGHIAIAVFEKLRNLFRSARGMVAAAPVNYLKLMPATYVVLVLVAGYMLLTVTADLVNPIRLFQ</sequence>
<evidence type="ECO:0000256" key="14">
    <source>
        <dbReference type="SAM" id="Phobius"/>
    </source>
</evidence>
<evidence type="ECO:0000313" key="17">
    <source>
        <dbReference type="EMBL" id="CAA0089750.1"/>
    </source>
</evidence>
<comment type="subcellular location">
    <subcellularLocation>
        <location evidence="2">Membrane</location>
        <topology evidence="2">Multi-pass membrane protein</topology>
    </subcellularLocation>
</comment>
<dbReference type="Proteomes" id="UP000430146">
    <property type="component" value="Unassembled WGS sequence"/>
</dbReference>
<dbReference type="Pfam" id="PF17820">
    <property type="entry name" value="PDZ_6"/>
    <property type="match status" value="1"/>
</dbReference>
<keyword evidence="8" id="KW-0862">Zinc</keyword>
<evidence type="ECO:0000256" key="4">
    <source>
        <dbReference type="ARBA" id="ARBA00019897"/>
    </source>
</evidence>
<dbReference type="InterPro" id="IPR008915">
    <property type="entry name" value="Peptidase_M50"/>
</dbReference>
<feature type="transmembrane region" description="Helical" evidence="14">
    <location>
        <begin position="385"/>
        <end position="406"/>
    </location>
</feature>
<keyword evidence="11 14" id="KW-0472">Membrane</keyword>
<evidence type="ECO:0000313" key="19">
    <source>
        <dbReference type="Proteomes" id="UP000430146"/>
    </source>
</evidence>
<dbReference type="OrthoDB" id="9782003at2"/>
<evidence type="ECO:0000256" key="12">
    <source>
        <dbReference type="ARBA" id="ARBA00032214"/>
    </source>
</evidence>
<dbReference type="InterPro" id="IPR004387">
    <property type="entry name" value="Pept_M50_Zn"/>
</dbReference>
<dbReference type="PANTHER" id="PTHR42837:SF2">
    <property type="entry name" value="MEMBRANE METALLOPROTEASE ARASP2, CHLOROPLASTIC-RELATED"/>
    <property type="match status" value="1"/>
</dbReference>
<evidence type="ECO:0000256" key="1">
    <source>
        <dbReference type="ARBA" id="ARBA00001947"/>
    </source>
</evidence>
<feature type="transmembrane region" description="Helical" evidence="14">
    <location>
        <begin position="101"/>
        <end position="128"/>
    </location>
</feature>
<feature type="domain" description="PDZ" evidence="16">
    <location>
        <begin position="161"/>
        <end position="205"/>
    </location>
</feature>
<dbReference type="AlphaFoldDB" id="A0A5S9R8N1"/>
<organism evidence="18 19">
    <name type="scientific">Mycolicibacterium vanbaalenii</name>
    <name type="common">Mycobacterium vanbaalenii</name>
    <dbReference type="NCBI Taxonomy" id="110539"/>
    <lineage>
        <taxon>Bacteria</taxon>
        <taxon>Bacillati</taxon>
        <taxon>Actinomycetota</taxon>
        <taxon>Actinomycetes</taxon>
        <taxon>Mycobacteriales</taxon>
        <taxon>Mycobacteriaceae</taxon>
        <taxon>Mycolicibacterium</taxon>
    </lineage>
</organism>
<evidence type="ECO:0000256" key="3">
    <source>
        <dbReference type="ARBA" id="ARBA00007931"/>
    </source>
</evidence>
<evidence type="ECO:0000259" key="15">
    <source>
        <dbReference type="Pfam" id="PF02163"/>
    </source>
</evidence>
<dbReference type="InterPro" id="IPR036034">
    <property type="entry name" value="PDZ_sf"/>
</dbReference>
<evidence type="ECO:0000313" key="18">
    <source>
        <dbReference type="EMBL" id="CAA0133799.1"/>
    </source>
</evidence>
<accession>A0A5S9R8N1</accession>
<evidence type="ECO:0000256" key="5">
    <source>
        <dbReference type="ARBA" id="ARBA00022670"/>
    </source>
</evidence>
<comment type="similarity">
    <text evidence="3">Belongs to the peptidase M50B family.</text>
</comment>
<evidence type="ECO:0000256" key="9">
    <source>
        <dbReference type="ARBA" id="ARBA00022989"/>
    </source>
</evidence>
<keyword evidence="7 18" id="KW-0378">Hydrolase</keyword>
<dbReference type="Pfam" id="PF02163">
    <property type="entry name" value="Peptidase_M50"/>
    <property type="match status" value="1"/>
</dbReference>
<dbReference type="EMBL" id="CACSIP010000050">
    <property type="protein sequence ID" value="CAA0133799.1"/>
    <property type="molecule type" value="Genomic_DNA"/>
</dbReference>
<proteinExistence type="inferred from homology"/>
<dbReference type="PANTHER" id="PTHR42837">
    <property type="entry name" value="REGULATOR OF SIGMA-E PROTEASE RSEP"/>
    <property type="match status" value="1"/>
</dbReference>
<dbReference type="GO" id="GO:0016020">
    <property type="term" value="C:membrane"/>
    <property type="evidence" value="ECO:0007669"/>
    <property type="project" value="UniProtKB-SubCell"/>
</dbReference>
<keyword evidence="9 14" id="KW-1133">Transmembrane helix</keyword>
<dbReference type="RefSeq" id="WP_159228951.1">
    <property type="nucleotide sequence ID" value="NZ_CACSIP010000002.1"/>
</dbReference>
<dbReference type="SUPFAM" id="SSF50156">
    <property type="entry name" value="PDZ domain-like"/>
    <property type="match status" value="1"/>
</dbReference>
<evidence type="ECO:0000256" key="7">
    <source>
        <dbReference type="ARBA" id="ARBA00022801"/>
    </source>
</evidence>
<dbReference type="CDD" id="cd06163">
    <property type="entry name" value="S2P-M50_PDZ_RseP-like"/>
    <property type="match status" value="1"/>
</dbReference>
<evidence type="ECO:0000256" key="6">
    <source>
        <dbReference type="ARBA" id="ARBA00022692"/>
    </source>
</evidence>
<evidence type="ECO:0000256" key="13">
    <source>
        <dbReference type="ARBA" id="ARBA00033476"/>
    </source>
</evidence>
<reference evidence="18 19" key="1">
    <citation type="submission" date="2019-11" db="EMBL/GenBank/DDBJ databases">
        <authorList>
            <person name="Holert J."/>
        </authorList>
    </citation>
    <scope>NUCLEOTIDE SEQUENCE [LARGE SCALE GENOMIC DNA]</scope>
    <source>
        <strain evidence="18">BC8_1</strain>
    </source>
</reference>
<feature type="domain" description="Peptidase M50" evidence="15">
    <location>
        <begin position="10"/>
        <end position="383"/>
    </location>
</feature>
<evidence type="ECO:0000259" key="16">
    <source>
        <dbReference type="Pfam" id="PF17820"/>
    </source>
</evidence>
<gene>
    <name evidence="18" type="primary">rip1_2</name>
    <name evidence="17" type="synonym">rip1_1</name>
    <name evidence="17" type="ORF">AELLOGFF_02620</name>
    <name evidence="18" type="ORF">AELLOGFF_06211</name>
</gene>
<comment type="cofactor">
    <cofactor evidence="1">
        <name>Zn(2+)</name>
        <dbReference type="ChEBI" id="CHEBI:29105"/>
    </cofactor>
</comment>
<dbReference type="GO" id="GO:0006508">
    <property type="term" value="P:proteolysis"/>
    <property type="evidence" value="ECO:0007669"/>
    <property type="project" value="UniProtKB-KW"/>
</dbReference>